<keyword evidence="5" id="KW-0862">Zinc</keyword>
<evidence type="ECO:0000259" key="12">
    <source>
        <dbReference type="PROSITE" id="PS50157"/>
    </source>
</evidence>
<evidence type="ECO:0000256" key="4">
    <source>
        <dbReference type="ARBA" id="ARBA00022771"/>
    </source>
</evidence>
<dbReference type="STRING" id="1661398.A0A482VZG4"/>
<evidence type="ECO:0000256" key="7">
    <source>
        <dbReference type="ARBA" id="ARBA00023125"/>
    </source>
</evidence>
<dbReference type="SUPFAM" id="SSF57667">
    <property type="entry name" value="beta-beta-alpha zinc fingers"/>
    <property type="match status" value="2"/>
</dbReference>
<dbReference type="GO" id="GO:0000981">
    <property type="term" value="F:DNA-binding transcription factor activity, RNA polymerase II-specific"/>
    <property type="evidence" value="ECO:0007669"/>
    <property type="project" value="TreeGrafter"/>
</dbReference>
<keyword evidence="8" id="KW-0804">Transcription</keyword>
<evidence type="ECO:0000256" key="3">
    <source>
        <dbReference type="ARBA" id="ARBA00022737"/>
    </source>
</evidence>
<dbReference type="AlphaFoldDB" id="A0A482VZG4"/>
<keyword evidence="9" id="KW-0539">Nucleus</keyword>
<dbReference type="PROSITE" id="PS50157">
    <property type="entry name" value="ZINC_FINGER_C2H2_2"/>
    <property type="match status" value="3"/>
</dbReference>
<sequence length="142" mass="16671">MQQDPKKVADENKDEEEHIDTINFEVIEQNEDKTEKNLDEPQPSTSHDVSPKTSRKFMKCVHCEKKFTHKGDLNKHMRKHTGEQPFTCSVCDRKFAHTSNLARHMRLHSGDRPFSCEICNKNFSRKDKLELHRKSKCCKKTS</sequence>
<dbReference type="Proteomes" id="UP000292052">
    <property type="component" value="Unassembled WGS sequence"/>
</dbReference>
<evidence type="ECO:0000256" key="11">
    <source>
        <dbReference type="SAM" id="MobiDB-lite"/>
    </source>
</evidence>
<evidence type="ECO:0000313" key="14">
    <source>
        <dbReference type="Proteomes" id="UP000292052"/>
    </source>
</evidence>
<accession>A0A482VZG4</accession>
<keyword evidence="2" id="KW-0479">Metal-binding</keyword>
<feature type="compositionally biased region" description="Polar residues" evidence="11">
    <location>
        <begin position="42"/>
        <end position="52"/>
    </location>
</feature>
<evidence type="ECO:0000256" key="5">
    <source>
        <dbReference type="ARBA" id="ARBA00022833"/>
    </source>
</evidence>
<keyword evidence="6" id="KW-0805">Transcription regulation</keyword>
<evidence type="ECO:0000256" key="9">
    <source>
        <dbReference type="ARBA" id="ARBA00023242"/>
    </source>
</evidence>
<evidence type="ECO:0000313" key="13">
    <source>
        <dbReference type="EMBL" id="RZC38146.1"/>
    </source>
</evidence>
<proteinExistence type="predicted"/>
<keyword evidence="7" id="KW-0238">DNA-binding</keyword>
<evidence type="ECO:0000256" key="10">
    <source>
        <dbReference type="PROSITE-ProRule" id="PRU00042"/>
    </source>
</evidence>
<gene>
    <name evidence="13" type="ORF">BDFB_006276</name>
</gene>
<dbReference type="FunFam" id="3.30.160.60:FF:001228">
    <property type="entry name" value="Zinc finger protein 236"/>
    <property type="match status" value="1"/>
</dbReference>
<reference evidence="13 14" key="1">
    <citation type="submission" date="2017-03" db="EMBL/GenBank/DDBJ databases">
        <title>Genome of the blue death feigning beetle - Asbolus verrucosus.</title>
        <authorList>
            <person name="Rider S.D."/>
        </authorList>
    </citation>
    <scope>NUCLEOTIDE SEQUENCE [LARGE SCALE GENOMIC DNA]</scope>
    <source>
        <strain evidence="13">Butters</strain>
        <tissue evidence="13">Head and leg muscle</tissue>
    </source>
</reference>
<dbReference type="InterPro" id="IPR013087">
    <property type="entry name" value="Znf_C2H2_type"/>
</dbReference>
<feature type="domain" description="C2H2-type" evidence="12">
    <location>
        <begin position="58"/>
        <end position="85"/>
    </location>
</feature>
<name>A0A482VZG4_ASBVE</name>
<dbReference type="GO" id="GO:0000978">
    <property type="term" value="F:RNA polymerase II cis-regulatory region sequence-specific DNA binding"/>
    <property type="evidence" value="ECO:0007669"/>
    <property type="project" value="TreeGrafter"/>
</dbReference>
<organism evidence="13 14">
    <name type="scientific">Asbolus verrucosus</name>
    <name type="common">Desert ironclad beetle</name>
    <dbReference type="NCBI Taxonomy" id="1661398"/>
    <lineage>
        <taxon>Eukaryota</taxon>
        <taxon>Metazoa</taxon>
        <taxon>Ecdysozoa</taxon>
        <taxon>Arthropoda</taxon>
        <taxon>Hexapoda</taxon>
        <taxon>Insecta</taxon>
        <taxon>Pterygota</taxon>
        <taxon>Neoptera</taxon>
        <taxon>Endopterygota</taxon>
        <taxon>Coleoptera</taxon>
        <taxon>Polyphaga</taxon>
        <taxon>Cucujiformia</taxon>
        <taxon>Tenebrionidae</taxon>
        <taxon>Pimeliinae</taxon>
        <taxon>Asbolus</taxon>
    </lineage>
</organism>
<dbReference type="OrthoDB" id="6077919at2759"/>
<feature type="compositionally biased region" description="Basic and acidic residues" evidence="11">
    <location>
        <begin position="30"/>
        <end position="39"/>
    </location>
</feature>
<dbReference type="PANTHER" id="PTHR23235:SF158">
    <property type="entry name" value="C2H2-TYPE DOMAIN-CONTAINING PROTEIN"/>
    <property type="match status" value="1"/>
</dbReference>
<dbReference type="Pfam" id="PF00096">
    <property type="entry name" value="zf-C2H2"/>
    <property type="match status" value="3"/>
</dbReference>
<dbReference type="GO" id="GO:0008270">
    <property type="term" value="F:zinc ion binding"/>
    <property type="evidence" value="ECO:0007669"/>
    <property type="project" value="UniProtKB-KW"/>
</dbReference>
<dbReference type="PANTHER" id="PTHR23235">
    <property type="entry name" value="KRUEPPEL-LIKE TRANSCRIPTION FACTOR"/>
    <property type="match status" value="1"/>
</dbReference>
<dbReference type="FunFam" id="3.30.160.60:FF:000624">
    <property type="entry name" value="zinc finger protein 697"/>
    <property type="match status" value="1"/>
</dbReference>
<comment type="caution">
    <text evidence="13">The sequence shown here is derived from an EMBL/GenBank/DDBJ whole genome shotgun (WGS) entry which is preliminary data.</text>
</comment>
<dbReference type="InterPro" id="IPR036236">
    <property type="entry name" value="Znf_C2H2_sf"/>
</dbReference>
<dbReference type="Gene3D" id="3.30.160.60">
    <property type="entry name" value="Classic Zinc Finger"/>
    <property type="match status" value="3"/>
</dbReference>
<evidence type="ECO:0000256" key="2">
    <source>
        <dbReference type="ARBA" id="ARBA00022723"/>
    </source>
</evidence>
<evidence type="ECO:0000256" key="8">
    <source>
        <dbReference type="ARBA" id="ARBA00023163"/>
    </source>
</evidence>
<protein>
    <submittedName>
        <fullName evidence="13">Zf-H2C2 2 domain containing protein</fullName>
    </submittedName>
</protein>
<dbReference type="SMART" id="SM00355">
    <property type="entry name" value="ZnF_C2H2"/>
    <property type="match status" value="3"/>
</dbReference>
<feature type="domain" description="C2H2-type" evidence="12">
    <location>
        <begin position="86"/>
        <end position="113"/>
    </location>
</feature>
<dbReference type="FunFam" id="3.30.160.60:FF:000065">
    <property type="entry name" value="B-cell CLL/lymphoma 6, member B"/>
    <property type="match status" value="1"/>
</dbReference>
<keyword evidence="4 10" id="KW-0863">Zinc-finger</keyword>
<evidence type="ECO:0000256" key="1">
    <source>
        <dbReference type="ARBA" id="ARBA00004123"/>
    </source>
</evidence>
<comment type="subcellular location">
    <subcellularLocation>
        <location evidence="1">Nucleus</location>
    </subcellularLocation>
</comment>
<evidence type="ECO:0000256" key="6">
    <source>
        <dbReference type="ARBA" id="ARBA00023015"/>
    </source>
</evidence>
<feature type="region of interest" description="Disordered" evidence="11">
    <location>
        <begin position="1"/>
        <end position="55"/>
    </location>
</feature>
<feature type="compositionally biased region" description="Basic and acidic residues" evidence="11">
    <location>
        <begin position="1"/>
        <end position="20"/>
    </location>
</feature>
<dbReference type="EMBL" id="QDEB01046141">
    <property type="protein sequence ID" value="RZC38146.1"/>
    <property type="molecule type" value="Genomic_DNA"/>
</dbReference>
<dbReference type="PROSITE" id="PS00028">
    <property type="entry name" value="ZINC_FINGER_C2H2_1"/>
    <property type="match status" value="2"/>
</dbReference>
<keyword evidence="14" id="KW-1185">Reference proteome</keyword>
<feature type="domain" description="C2H2-type" evidence="12">
    <location>
        <begin position="114"/>
        <end position="141"/>
    </location>
</feature>
<dbReference type="GO" id="GO:0005634">
    <property type="term" value="C:nucleus"/>
    <property type="evidence" value="ECO:0007669"/>
    <property type="project" value="UniProtKB-SubCell"/>
</dbReference>
<keyword evidence="3" id="KW-0677">Repeat</keyword>